<evidence type="ECO:0000256" key="1">
    <source>
        <dbReference type="SAM" id="MobiDB-lite"/>
    </source>
</evidence>
<reference evidence="3" key="1">
    <citation type="journal article" date="2019" name="Int. J. Syst. Evol. Microbiol.">
        <title>The Global Catalogue of Microorganisms (GCM) 10K type strain sequencing project: providing services to taxonomists for standard genome sequencing and annotation.</title>
        <authorList>
            <consortium name="The Broad Institute Genomics Platform"/>
            <consortium name="The Broad Institute Genome Sequencing Center for Infectious Disease"/>
            <person name="Wu L."/>
            <person name="Ma J."/>
        </authorList>
    </citation>
    <scope>NUCLEOTIDE SEQUENCE [LARGE SCALE GENOMIC DNA]</scope>
    <source>
        <strain evidence="3">JCM 17326</strain>
    </source>
</reference>
<evidence type="ECO:0000313" key="3">
    <source>
        <dbReference type="Proteomes" id="UP001500630"/>
    </source>
</evidence>
<organism evidence="2 3">
    <name type="scientific">Nonomuraea rosea</name>
    <dbReference type="NCBI Taxonomy" id="638574"/>
    <lineage>
        <taxon>Bacteria</taxon>
        <taxon>Bacillati</taxon>
        <taxon>Actinomycetota</taxon>
        <taxon>Actinomycetes</taxon>
        <taxon>Streptosporangiales</taxon>
        <taxon>Streptosporangiaceae</taxon>
        <taxon>Nonomuraea</taxon>
    </lineage>
</organism>
<accession>A0ABP6VQQ1</accession>
<dbReference type="Gene3D" id="3.30.160.240">
    <property type="entry name" value="Rv1738"/>
    <property type="match status" value="1"/>
</dbReference>
<dbReference type="Pfam" id="PF08962">
    <property type="entry name" value="Rv2632c-like"/>
    <property type="match status" value="1"/>
</dbReference>
<evidence type="ECO:0008006" key="4">
    <source>
        <dbReference type="Google" id="ProtNLM"/>
    </source>
</evidence>
<dbReference type="Proteomes" id="UP001500630">
    <property type="component" value="Unassembled WGS sequence"/>
</dbReference>
<feature type="region of interest" description="Disordered" evidence="1">
    <location>
        <begin position="16"/>
        <end position="46"/>
    </location>
</feature>
<dbReference type="InterPro" id="IPR038070">
    <property type="entry name" value="Rv2632c-like_sf"/>
</dbReference>
<dbReference type="InterPro" id="IPR015057">
    <property type="entry name" value="Rv2632c-like"/>
</dbReference>
<keyword evidence="3" id="KW-1185">Reference proteome</keyword>
<sequence>MVMEAKEWIVRIDLDEDGDETSARATLTTDGGGQATGTGRARRNPADPAVAEIGDELAASRALADLAAKLATMTRHDIAGSAPDSPPPARSW</sequence>
<gene>
    <name evidence="2" type="ORF">GCM10022419_019870</name>
</gene>
<name>A0ABP6VQQ1_9ACTN</name>
<proteinExistence type="predicted"/>
<protein>
    <recommendedName>
        <fullName evidence="4">DUF1876 domain-containing protein</fullName>
    </recommendedName>
</protein>
<dbReference type="SUPFAM" id="SSF143212">
    <property type="entry name" value="Rv2632c-like"/>
    <property type="match status" value="1"/>
</dbReference>
<dbReference type="EMBL" id="BAABDQ010000003">
    <property type="protein sequence ID" value="GAA3539865.1"/>
    <property type="molecule type" value="Genomic_DNA"/>
</dbReference>
<evidence type="ECO:0000313" key="2">
    <source>
        <dbReference type="EMBL" id="GAA3539865.1"/>
    </source>
</evidence>
<comment type="caution">
    <text evidence="2">The sequence shown here is derived from an EMBL/GenBank/DDBJ whole genome shotgun (WGS) entry which is preliminary data.</text>
</comment>